<organism evidence="10 11">
    <name type="scientific">Rickenella mellea</name>
    <dbReference type="NCBI Taxonomy" id="50990"/>
    <lineage>
        <taxon>Eukaryota</taxon>
        <taxon>Fungi</taxon>
        <taxon>Dikarya</taxon>
        <taxon>Basidiomycota</taxon>
        <taxon>Agaricomycotina</taxon>
        <taxon>Agaricomycetes</taxon>
        <taxon>Hymenochaetales</taxon>
        <taxon>Rickenellaceae</taxon>
        <taxon>Rickenella</taxon>
    </lineage>
</organism>
<evidence type="ECO:0000256" key="3">
    <source>
        <dbReference type="ARBA" id="ARBA00019824"/>
    </source>
</evidence>
<dbReference type="EMBL" id="ML170218">
    <property type="protein sequence ID" value="TDL17675.1"/>
    <property type="molecule type" value="Genomic_DNA"/>
</dbReference>
<dbReference type="Proteomes" id="UP000294933">
    <property type="component" value="Unassembled WGS sequence"/>
</dbReference>
<evidence type="ECO:0000256" key="7">
    <source>
        <dbReference type="ARBA" id="ARBA00022840"/>
    </source>
</evidence>
<dbReference type="GO" id="GO:0000448">
    <property type="term" value="P:cleavage in ITS2 between 5.8S rRNA and LSU-rRNA of tricistronic rRNA transcript (SSU-rRNA, 5.8S rRNA, LSU-rRNA)"/>
    <property type="evidence" value="ECO:0007669"/>
    <property type="project" value="TreeGrafter"/>
</dbReference>
<evidence type="ECO:0000256" key="6">
    <source>
        <dbReference type="ARBA" id="ARBA00022777"/>
    </source>
</evidence>
<evidence type="ECO:0000259" key="9">
    <source>
        <dbReference type="Pfam" id="PF16575"/>
    </source>
</evidence>
<dbReference type="VEuPathDB" id="FungiDB:BD410DRAFT_729767"/>
<sequence length="754" mass="82549">MSTKRKKSKRKSRLSESRTRYFQQADPADGVVQQDDVIVVDAPLEDAETDDSDDEDMRSLGGIQDDVSGGEDSVETPPRPKRAWSPSQPIQEISDDEENDESLASVPPQPPQPKWHTLNCSFIPKYGENIINLATSDVAQLKAKHADNETGTILAMSKGETVALVGTYRLTVLQGSIFLNGAELSESLIEHHIFAPRCSPIPVLTALAKPVAGPSTTPSWRTKFSAPIGSLFDTADVVLLLQELHTGVEGLGKVCRTFDGVFSASSDEDQLLRLDTAQMISTPASNLQPFHLPASWNDALLSHDQTCENSDRELLASQPFIAIIKGPRRTGKSTFARTLLNRLTRTYRRVAFLECDLGQTEFTPPGMVALHLIEQPIFGPPFCHPRSPLRAHFIGATSPRTSPSHYTNAIQSLLQTYRLEAQYSESLESSDRSGESEDLRIDGLVPLVVNTMGWVKGLGADLNRQIEDMVEPTHIFAMRPDAASDREFDFSRPFPPPGPEPQLGFGMNGNTSPVTFDLEPIASGPLSAKFTAADWRTISLMSYFHSRLPSKKHSPYQPSTTWNSTLPLLARSPFVVTPNVAFDSVVLVGPWADDVVPSEIGRVLNGAVVALVQCESGSMDGSNGRPKDGWPCIPYDQGSAPPDPQTSSCIGLALIRAVSPSLVSPDDSTTSGNAHVLHIVTPVPTSMLATARCMVKGEVELPIWGMLDWREFENGKAKDKERAENVPFLQWSRGEGVGADRRRVRRNLMRKAQM</sequence>
<comment type="similarity">
    <text evidence="1">Belongs to the Clp1 family. NOL9/GRC3 subfamily.</text>
</comment>
<keyword evidence="6" id="KW-0418">Kinase</keyword>
<keyword evidence="5" id="KW-0547">Nucleotide-binding</keyword>
<feature type="region of interest" description="Disordered" evidence="8">
    <location>
        <begin position="1"/>
        <end position="116"/>
    </location>
</feature>
<name>A0A4Y7PR82_9AGAM</name>
<evidence type="ECO:0000256" key="2">
    <source>
        <dbReference type="ARBA" id="ARBA00018706"/>
    </source>
</evidence>
<dbReference type="InterPro" id="IPR032319">
    <property type="entry name" value="CLP1_P"/>
</dbReference>
<feature type="compositionally biased region" description="Acidic residues" evidence="8">
    <location>
        <begin position="43"/>
        <end position="56"/>
    </location>
</feature>
<accession>A0A4Y7PR82</accession>
<keyword evidence="4" id="KW-0808">Transferase</keyword>
<dbReference type="STRING" id="50990.A0A4Y7PR82"/>
<dbReference type="GO" id="GO:0051731">
    <property type="term" value="F:polynucleotide 5'-hydroxyl-kinase activity"/>
    <property type="evidence" value="ECO:0007669"/>
    <property type="project" value="InterPro"/>
</dbReference>
<dbReference type="GO" id="GO:0005634">
    <property type="term" value="C:nucleus"/>
    <property type="evidence" value="ECO:0007669"/>
    <property type="project" value="TreeGrafter"/>
</dbReference>
<dbReference type="PANTHER" id="PTHR12755">
    <property type="entry name" value="CLEAVAGE/POLYADENYLATION FACTOR IA SUBUNIT CLP1P"/>
    <property type="match status" value="1"/>
</dbReference>
<dbReference type="SUPFAM" id="SSF52540">
    <property type="entry name" value="P-loop containing nucleoside triphosphate hydrolases"/>
    <property type="match status" value="1"/>
</dbReference>
<feature type="compositionally biased region" description="Basic residues" evidence="8">
    <location>
        <begin position="1"/>
        <end position="12"/>
    </location>
</feature>
<dbReference type="InterPro" id="IPR045116">
    <property type="entry name" value="Clp1/Grc3"/>
</dbReference>
<evidence type="ECO:0000313" key="11">
    <source>
        <dbReference type="Proteomes" id="UP000294933"/>
    </source>
</evidence>
<feature type="compositionally biased region" description="Low complexity" evidence="8">
    <location>
        <begin position="29"/>
        <end position="41"/>
    </location>
</feature>
<keyword evidence="7" id="KW-0067">ATP-binding</keyword>
<dbReference type="AlphaFoldDB" id="A0A4Y7PR82"/>
<keyword evidence="11" id="KW-1185">Reference proteome</keyword>
<dbReference type="Pfam" id="PF16575">
    <property type="entry name" value="CLP1_P"/>
    <property type="match status" value="1"/>
</dbReference>
<evidence type="ECO:0000313" key="10">
    <source>
        <dbReference type="EMBL" id="TDL17675.1"/>
    </source>
</evidence>
<gene>
    <name evidence="10" type="ORF">BD410DRAFT_729767</name>
</gene>
<reference evidence="10 11" key="1">
    <citation type="submission" date="2018-06" db="EMBL/GenBank/DDBJ databases">
        <title>A transcriptomic atlas of mushroom development highlights an independent origin of complex multicellularity.</title>
        <authorList>
            <consortium name="DOE Joint Genome Institute"/>
            <person name="Krizsan K."/>
            <person name="Almasi E."/>
            <person name="Merenyi Z."/>
            <person name="Sahu N."/>
            <person name="Viragh M."/>
            <person name="Koszo T."/>
            <person name="Mondo S."/>
            <person name="Kiss B."/>
            <person name="Balint B."/>
            <person name="Kues U."/>
            <person name="Barry K."/>
            <person name="Hegedus J.C."/>
            <person name="Henrissat B."/>
            <person name="Johnson J."/>
            <person name="Lipzen A."/>
            <person name="Ohm R."/>
            <person name="Nagy I."/>
            <person name="Pangilinan J."/>
            <person name="Yan J."/>
            <person name="Xiong Y."/>
            <person name="Grigoriev I.V."/>
            <person name="Hibbett D.S."/>
            <person name="Nagy L.G."/>
        </authorList>
    </citation>
    <scope>NUCLEOTIDE SEQUENCE [LARGE SCALE GENOMIC DNA]</scope>
    <source>
        <strain evidence="10 11">SZMC22713</strain>
    </source>
</reference>
<dbReference type="GO" id="GO:0005524">
    <property type="term" value="F:ATP binding"/>
    <property type="evidence" value="ECO:0007669"/>
    <property type="project" value="UniProtKB-KW"/>
</dbReference>
<dbReference type="Gene3D" id="3.40.50.300">
    <property type="entry name" value="P-loop containing nucleotide triphosphate hydrolases"/>
    <property type="match status" value="1"/>
</dbReference>
<evidence type="ECO:0000256" key="1">
    <source>
        <dbReference type="ARBA" id="ARBA00011003"/>
    </source>
</evidence>
<evidence type="ECO:0000256" key="8">
    <source>
        <dbReference type="SAM" id="MobiDB-lite"/>
    </source>
</evidence>
<proteinExistence type="inferred from homology"/>
<dbReference type="PANTHER" id="PTHR12755:SF3">
    <property type="entry name" value="POLYNUCLEOTIDE 5'-HYDROXYL-KINASE NOL9"/>
    <property type="match status" value="1"/>
</dbReference>
<feature type="domain" description="Clp1 P-loop" evidence="9">
    <location>
        <begin position="326"/>
        <end position="480"/>
    </location>
</feature>
<dbReference type="OrthoDB" id="2405412at2759"/>
<protein>
    <recommendedName>
        <fullName evidence="3">Polynucleotide 5'-hydroxyl-kinase GRC3</fullName>
    </recommendedName>
    <alternativeName>
        <fullName evidence="2">Polynucleotide 5'-hydroxyl-kinase grc3</fullName>
    </alternativeName>
</protein>
<dbReference type="InterPro" id="IPR027417">
    <property type="entry name" value="P-loop_NTPase"/>
</dbReference>
<evidence type="ECO:0000256" key="5">
    <source>
        <dbReference type="ARBA" id="ARBA00022741"/>
    </source>
</evidence>
<evidence type="ECO:0000256" key="4">
    <source>
        <dbReference type="ARBA" id="ARBA00022679"/>
    </source>
</evidence>